<dbReference type="RefSeq" id="WP_092386781.1">
    <property type="nucleotide sequence ID" value="NZ_LT629787.1"/>
</dbReference>
<name>A0A1H2GA78_9GAMM</name>
<evidence type="ECO:0000256" key="1">
    <source>
        <dbReference type="SAM" id="SignalP"/>
    </source>
</evidence>
<evidence type="ECO:0000313" key="3">
    <source>
        <dbReference type="Proteomes" id="UP000243924"/>
    </source>
</evidence>
<protein>
    <submittedName>
        <fullName evidence="2">Polar amino acid transport system substrate-binding protein</fullName>
    </submittedName>
</protein>
<reference evidence="3" key="1">
    <citation type="submission" date="2016-10" db="EMBL/GenBank/DDBJ databases">
        <authorList>
            <person name="Varghese N."/>
            <person name="Submissions S."/>
        </authorList>
    </citation>
    <scope>NUCLEOTIDE SEQUENCE [LARGE SCALE GENOMIC DNA]</scope>
    <source>
        <strain evidence="3">CECT 8338</strain>
    </source>
</reference>
<organism evidence="2 3">
    <name type="scientific">Halopseudomonas salegens</name>
    <dbReference type="NCBI Taxonomy" id="1434072"/>
    <lineage>
        <taxon>Bacteria</taxon>
        <taxon>Pseudomonadati</taxon>
        <taxon>Pseudomonadota</taxon>
        <taxon>Gammaproteobacteria</taxon>
        <taxon>Pseudomonadales</taxon>
        <taxon>Pseudomonadaceae</taxon>
        <taxon>Halopseudomonas</taxon>
    </lineage>
</organism>
<dbReference type="EMBL" id="LT629787">
    <property type="protein sequence ID" value="SDU16636.1"/>
    <property type="molecule type" value="Genomic_DNA"/>
</dbReference>
<proteinExistence type="predicted"/>
<feature type="chain" id="PRO_5009274684" evidence="1">
    <location>
        <begin position="22"/>
        <end position="258"/>
    </location>
</feature>
<dbReference type="STRING" id="1434072.SAMN05216210_2164"/>
<keyword evidence="3" id="KW-1185">Reference proteome</keyword>
<dbReference type="SUPFAM" id="SSF53850">
    <property type="entry name" value="Periplasmic binding protein-like II"/>
    <property type="match status" value="1"/>
</dbReference>
<sequence length="258" mass="29113">MLRLLFTLALTFALTANHLWADSLPLVPDADGRHRITVGLIEFPPYSYTTETGDIGGLFIPLMEQILDEAGFTAQFRMLPISRLSLGLQDGAVHLWPGIDGKSDLRDHTFVGDQSLAHISINLYHRKDSPAPVWPDALHGQEVIMLSGYDYSPGIMQVINSPANQITPRYSHQHEGAVGMLLHRRANFLINYQAPMQQLFQQQPELAEQLRQRPLERIPLQMVVSRQAPIGGEYLLQQLEQAYSTLRTEQRDIQLPDS</sequence>
<keyword evidence="1" id="KW-0732">Signal</keyword>
<dbReference type="Gene3D" id="3.40.190.10">
    <property type="entry name" value="Periplasmic binding protein-like II"/>
    <property type="match status" value="2"/>
</dbReference>
<dbReference type="OrthoDB" id="8481721at2"/>
<gene>
    <name evidence="2" type="ORF">SAMN05216210_2164</name>
</gene>
<feature type="signal peptide" evidence="1">
    <location>
        <begin position="1"/>
        <end position="21"/>
    </location>
</feature>
<dbReference type="AlphaFoldDB" id="A0A1H2GA78"/>
<evidence type="ECO:0000313" key="2">
    <source>
        <dbReference type="EMBL" id="SDU16636.1"/>
    </source>
</evidence>
<accession>A0A1H2GA78</accession>
<dbReference type="Proteomes" id="UP000243924">
    <property type="component" value="Chromosome I"/>
</dbReference>